<proteinExistence type="predicted"/>
<feature type="transmembrane region" description="Helical" evidence="1">
    <location>
        <begin position="37"/>
        <end position="59"/>
    </location>
</feature>
<evidence type="ECO:0008006" key="4">
    <source>
        <dbReference type="Google" id="ProtNLM"/>
    </source>
</evidence>
<keyword evidence="1" id="KW-0472">Membrane</keyword>
<sequence>MAPLCRNLAVGTLRALDVLAKCMWMVPLWAWPPRPRAWPMALVCVAGLPVLLVEVMWIVEQHVIHGKVGCVFLYCGRHRLPRRGWALVLATTLSVPAFLTLVGFLLSHEFAGGVPGVNWFMTAYLRPSVDLYVGVHLAVVYALTLLPMTTLGALTADLRADCISLAAESRGREGCAEVQWTQVHQLLPQPGVTSREECLQLRWRSLRVRFQLLLDLARAAHASLQWHVLITVGTTFLYAALQLSDCLAKTYAGSITAVRQVSQLLDVAAHVGYFLVLCCECQAVLLQVGAERK</sequence>
<evidence type="ECO:0000256" key="1">
    <source>
        <dbReference type="SAM" id="Phobius"/>
    </source>
</evidence>
<organism evidence="2 3">
    <name type="scientific">Megalurothrips usitatus</name>
    <name type="common">bean blossom thrips</name>
    <dbReference type="NCBI Taxonomy" id="439358"/>
    <lineage>
        <taxon>Eukaryota</taxon>
        <taxon>Metazoa</taxon>
        <taxon>Ecdysozoa</taxon>
        <taxon>Arthropoda</taxon>
        <taxon>Hexapoda</taxon>
        <taxon>Insecta</taxon>
        <taxon>Pterygota</taxon>
        <taxon>Neoptera</taxon>
        <taxon>Paraneoptera</taxon>
        <taxon>Thysanoptera</taxon>
        <taxon>Terebrantia</taxon>
        <taxon>Thripoidea</taxon>
        <taxon>Thripidae</taxon>
        <taxon>Megalurothrips</taxon>
    </lineage>
</organism>
<protein>
    <recommendedName>
        <fullName evidence="4">Gustatory receptor</fullName>
    </recommendedName>
</protein>
<keyword evidence="3" id="KW-1185">Reference proteome</keyword>
<keyword evidence="1" id="KW-0812">Transmembrane</keyword>
<evidence type="ECO:0000313" key="3">
    <source>
        <dbReference type="Proteomes" id="UP001075354"/>
    </source>
</evidence>
<name>A0AAV7XFF4_9NEOP</name>
<comment type="caution">
    <text evidence="2">The sequence shown here is derived from an EMBL/GenBank/DDBJ whole genome shotgun (WGS) entry which is preliminary data.</text>
</comment>
<dbReference type="EMBL" id="JAPTSV010000010">
    <property type="protein sequence ID" value="KAJ1523214.1"/>
    <property type="molecule type" value="Genomic_DNA"/>
</dbReference>
<feature type="transmembrane region" description="Helical" evidence="1">
    <location>
        <begin position="131"/>
        <end position="154"/>
    </location>
</feature>
<reference evidence="2" key="1">
    <citation type="submission" date="2022-12" db="EMBL/GenBank/DDBJ databases">
        <title>Chromosome-level genome assembly of the bean flower thrips Megalurothrips usitatus.</title>
        <authorList>
            <person name="Ma L."/>
            <person name="Liu Q."/>
            <person name="Li H."/>
            <person name="Cai W."/>
        </authorList>
    </citation>
    <scope>NUCLEOTIDE SEQUENCE</scope>
    <source>
        <strain evidence="2">Cailab_2022a</strain>
    </source>
</reference>
<evidence type="ECO:0000313" key="2">
    <source>
        <dbReference type="EMBL" id="KAJ1523214.1"/>
    </source>
</evidence>
<dbReference type="Proteomes" id="UP001075354">
    <property type="component" value="Chromosome 10"/>
</dbReference>
<feature type="transmembrane region" description="Helical" evidence="1">
    <location>
        <begin position="86"/>
        <end position="111"/>
    </location>
</feature>
<keyword evidence="1" id="KW-1133">Transmembrane helix</keyword>
<gene>
    <name evidence="2" type="ORF">ONE63_001100</name>
</gene>
<accession>A0AAV7XFF4</accession>
<dbReference type="AlphaFoldDB" id="A0AAV7XFF4"/>